<evidence type="ECO:0000313" key="1">
    <source>
        <dbReference type="EMBL" id="RED94623.1"/>
    </source>
</evidence>
<dbReference type="AlphaFoldDB" id="A0A3D9L1N0"/>
<accession>A0A3D9L1N0</accession>
<dbReference type="OrthoDB" id="9772435at2"/>
<sequence>MMTLSHFLLIRRGTTWPFLRWTLLLISFGYFSSLRAQDSTPYWNSNTPLVSYRLPLPPVGYQPTQEDLDGDGDPDIIRSVTIHNTPIIWIDDDDDMKVGDLEGDTDSDCLLIDVNKDGKYGDRGDVAVDWIDTDGDGDADMQAYVENSTADNPKIWGEGHHYFWVLDTDHDNVFNYIDWNTFEVRAWLHEGGSNFLEDYNGQSTFLKLHSSTFYMNDVRLNWENPFLFYDYDEDGLSEMAIRVLDDPTREEKRAEARLKGFPLKGKVNYIAITLDLDNDNGPGNELDFDMSFRFEGPGFDYMDQVHTFENKREPAADHFFIDPRWRQTSELIYPDHETTPDLVYNRGEWEQVHFVYDEDDDCERWERVELYEPYNLFKVGALNGGLDNNRQSDAIGDRGEWDLDFSGEGNIYRAGFDGRIHLHGAEWGAWRVDQLAFSYQGYGGIYDEYTSNKERLQLENLPFATFRYDDTDANGFFDQIAIDLNGDTVFDKTVSLKALAISDECEVISTADLDYEAYRQLHTQMAADIWSKAEAALAVAKAQGVNTSWYAFMKDPKSENQQYRYGFWLQFYVYMDLLDRAKRGLGPWSEDDIDRAYWSGNWQSLQS</sequence>
<dbReference type="InterPro" id="IPR028994">
    <property type="entry name" value="Integrin_alpha_N"/>
</dbReference>
<organism evidence="1 2">
    <name type="scientific">Marinoscillum furvescens DSM 4134</name>
    <dbReference type="NCBI Taxonomy" id="1122208"/>
    <lineage>
        <taxon>Bacteria</taxon>
        <taxon>Pseudomonadati</taxon>
        <taxon>Bacteroidota</taxon>
        <taxon>Cytophagia</taxon>
        <taxon>Cytophagales</taxon>
        <taxon>Reichenbachiellaceae</taxon>
        <taxon>Marinoscillum</taxon>
    </lineage>
</organism>
<protein>
    <submittedName>
        <fullName evidence="1">Uncharacterized protein</fullName>
    </submittedName>
</protein>
<reference evidence="1 2" key="1">
    <citation type="submission" date="2018-07" db="EMBL/GenBank/DDBJ databases">
        <title>Genomic Encyclopedia of Type Strains, Phase IV (KMG-IV): sequencing the most valuable type-strain genomes for metagenomic binning, comparative biology and taxonomic classification.</title>
        <authorList>
            <person name="Goeker M."/>
        </authorList>
    </citation>
    <scope>NUCLEOTIDE SEQUENCE [LARGE SCALE GENOMIC DNA]</scope>
    <source>
        <strain evidence="1 2">DSM 4134</strain>
    </source>
</reference>
<keyword evidence="2" id="KW-1185">Reference proteome</keyword>
<evidence type="ECO:0000313" key="2">
    <source>
        <dbReference type="Proteomes" id="UP000256779"/>
    </source>
</evidence>
<dbReference type="RefSeq" id="WP_147303012.1">
    <property type="nucleotide sequence ID" value="NZ_QREG01000020.1"/>
</dbReference>
<comment type="caution">
    <text evidence="1">The sequence shown here is derived from an EMBL/GenBank/DDBJ whole genome shotgun (WGS) entry which is preliminary data.</text>
</comment>
<gene>
    <name evidence="1" type="ORF">C7460_12018</name>
</gene>
<dbReference type="Proteomes" id="UP000256779">
    <property type="component" value="Unassembled WGS sequence"/>
</dbReference>
<dbReference type="SUPFAM" id="SSF69318">
    <property type="entry name" value="Integrin alpha N-terminal domain"/>
    <property type="match status" value="1"/>
</dbReference>
<dbReference type="EMBL" id="QREG01000020">
    <property type="protein sequence ID" value="RED94623.1"/>
    <property type="molecule type" value="Genomic_DNA"/>
</dbReference>
<proteinExistence type="predicted"/>
<name>A0A3D9L1N0_MARFU</name>